<feature type="domain" description="NnrU" evidence="6">
    <location>
        <begin position="3"/>
        <end position="181"/>
    </location>
</feature>
<keyword evidence="2 5" id="KW-0812">Transmembrane</keyword>
<organism evidence="7 8">
    <name type="scientific">Jannaschia aquimarina</name>
    <dbReference type="NCBI Taxonomy" id="935700"/>
    <lineage>
        <taxon>Bacteria</taxon>
        <taxon>Pseudomonadati</taxon>
        <taxon>Pseudomonadota</taxon>
        <taxon>Alphaproteobacteria</taxon>
        <taxon>Rhodobacterales</taxon>
        <taxon>Roseobacteraceae</taxon>
        <taxon>Jannaschia</taxon>
    </lineage>
</organism>
<dbReference type="Proteomes" id="UP000032232">
    <property type="component" value="Unassembled WGS sequence"/>
</dbReference>
<dbReference type="OrthoDB" id="5293641at2"/>
<evidence type="ECO:0000256" key="3">
    <source>
        <dbReference type="ARBA" id="ARBA00022989"/>
    </source>
</evidence>
<evidence type="ECO:0000256" key="1">
    <source>
        <dbReference type="ARBA" id="ARBA00004141"/>
    </source>
</evidence>
<evidence type="ECO:0000313" key="7">
    <source>
        <dbReference type="EMBL" id="KIT17627.1"/>
    </source>
</evidence>
<dbReference type="STRING" id="935700.jaqu_05180"/>
<evidence type="ECO:0000313" key="8">
    <source>
        <dbReference type="Proteomes" id="UP000032232"/>
    </source>
</evidence>
<dbReference type="GO" id="GO:0016020">
    <property type="term" value="C:membrane"/>
    <property type="evidence" value="ECO:0007669"/>
    <property type="project" value="UniProtKB-SubCell"/>
</dbReference>
<feature type="transmembrane region" description="Helical" evidence="5">
    <location>
        <begin position="161"/>
        <end position="183"/>
    </location>
</feature>
<feature type="transmembrane region" description="Helical" evidence="5">
    <location>
        <begin position="35"/>
        <end position="54"/>
    </location>
</feature>
<evidence type="ECO:0000256" key="4">
    <source>
        <dbReference type="ARBA" id="ARBA00023136"/>
    </source>
</evidence>
<sequence>MPILIAGVALWWAAHLFKRVAPDLRARMGDAGKGAVALALVVSIVLMVIGYRNADGAWFWGRSPAMVGINNLLMLLAFYLFAVSGPKGAKVWLGTKMRHPQLTAVIVFCVAHLLVNGDVPSFVLFGGLLAWAVTEILVINAKEGPWTPPPRAPLKKEITTPIIALVAMVVVMVIHNWLGVVPWGA</sequence>
<feature type="transmembrane region" description="Helical" evidence="5">
    <location>
        <begin position="66"/>
        <end position="85"/>
    </location>
</feature>
<dbReference type="RefSeq" id="WP_043917381.1">
    <property type="nucleotide sequence ID" value="NZ_FZPF01000002.1"/>
</dbReference>
<reference evidence="7 8" key="1">
    <citation type="submission" date="2015-02" db="EMBL/GenBank/DDBJ databases">
        <title>Genome Sequence of Jannaschia aquimarina DSM28248, a member of the Roseobacter clade.</title>
        <authorList>
            <person name="Voget S."/>
            <person name="Daniel R."/>
        </authorList>
    </citation>
    <scope>NUCLEOTIDE SEQUENCE [LARGE SCALE GENOMIC DNA]</scope>
    <source>
        <strain evidence="7 8">GSW-M26</strain>
    </source>
</reference>
<evidence type="ECO:0000256" key="5">
    <source>
        <dbReference type="SAM" id="Phobius"/>
    </source>
</evidence>
<dbReference type="InterPro" id="IPR009915">
    <property type="entry name" value="NnrU_dom"/>
</dbReference>
<feature type="transmembrane region" description="Helical" evidence="5">
    <location>
        <begin position="97"/>
        <end position="115"/>
    </location>
</feature>
<dbReference type="PATRIC" id="fig|935700.4.peg.549"/>
<name>A0A0D1CS54_9RHOB</name>
<protein>
    <submittedName>
        <fullName evidence="7">NnrU protein</fullName>
    </submittedName>
</protein>
<keyword evidence="8" id="KW-1185">Reference proteome</keyword>
<dbReference type="AlphaFoldDB" id="A0A0D1CS54"/>
<evidence type="ECO:0000256" key="2">
    <source>
        <dbReference type="ARBA" id="ARBA00022692"/>
    </source>
</evidence>
<dbReference type="EMBL" id="JYFE01000016">
    <property type="protein sequence ID" value="KIT17627.1"/>
    <property type="molecule type" value="Genomic_DNA"/>
</dbReference>
<keyword evidence="3 5" id="KW-1133">Transmembrane helix</keyword>
<evidence type="ECO:0000259" key="6">
    <source>
        <dbReference type="Pfam" id="PF07298"/>
    </source>
</evidence>
<keyword evidence="4 5" id="KW-0472">Membrane</keyword>
<gene>
    <name evidence="7" type="ORF">jaqu_05180</name>
</gene>
<comment type="caution">
    <text evidence="7">The sequence shown here is derived from an EMBL/GenBank/DDBJ whole genome shotgun (WGS) entry which is preliminary data.</text>
</comment>
<dbReference type="Pfam" id="PF07298">
    <property type="entry name" value="NnrU"/>
    <property type="match status" value="1"/>
</dbReference>
<proteinExistence type="predicted"/>
<accession>A0A0D1CS54</accession>
<comment type="subcellular location">
    <subcellularLocation>
        <location evidence="1">Membrane</location>
        <topology evidence="1">Multi-pass membrane protein</topology>
    </subcellularLocation>
</comment>